<dbReference type="InterPro" id="IPR010870">
    <property type="entry name" value="Porin_O/P"/>
</dbReference>
<protein>
    <recommendedName>
        <fullName evidence="3">Porin</fullName>
    </recommendedName>
</protein>
<evidence type="ECO:0000313" key="2">
    <source>
        <dbReference type="Proteomes" id="UP000075420"/>
    </source>
</evidence>
<feature type="non-terminal residue" evidence="1">
    <location>
        <position position="358"/>
    </location>
</feature>
<comment type="caution">
    <text evidence="1">The sequence shown here is derived from an EMBL/GenBank/DDBJ whole genome shotgun (WGS) entry which is preliminary data.</text>
</comment>
<proteinExistence type="predicted"/>
<dbReference type="AlphaFoldDB" id="A0A150P8B2"/>
<reference evidence="1 2" key="1">
    <citation type="submission" date="2014-02" db="EMBL/GenBank/DDBJ databases">
        <title>The small core and large imbalanced accessory genome model reveals a collaborative survival strategy of Sorangium cellulosum strains in nature.</title>
        <authorList>
            <person name="Han K."/>
            <person name="Peng R."/>
            <person name="Blom J."/>
            <person name="Li Y.-Z."/>
        </authorList>
    </citation>
    <scope>NUCLEOTIDE SEQUENCE [LARGE SCALE GENOMIC DNA]</scope>
    <source>
        <strain evidence="1 2">So0157-25</strain>
    </source>
</reference>
<evidence type="ECO:0000313" key="1">
    <source>
        <dbReference type="EMBL" id="KYF51939.1"/>
    </source>
</evidence>
<name>A0A150P8B2_SORCE</name>
<dbReference type="InterPro" id="IPR023614">
    <property type="entry name" value="Porin_dom_sf"/>
</dbReference>
<accession>A0A150P8B2</accession>
<dbReference type="Gene3D" id="2.40.160.10">
    <property type="entry name" value="Porin"/>
    <property type="match status" value="1"/>
</dbReference>
<evidence type="ECO:0008006" key="3">
    <source>
        <dbReference type="Google" id="ProtNLM"/>
    </source>
</evidence>
<dbReference type="Pfam" id="PF07396">
    <property type="entry name" value="Porin_O_P"/>
    <property type="match status" value="1"/>
</dbReference>
<sequence length="358" mass="38550">MQSTSASASLADVWINYSVMPALNFMFGQFNSPFGIEIQTSSNATSFMERNIAIRSFAHPEAKSIGVMAWGDVADKMLGYGIGLVAGDGQNRPGVDAAADLIGRVFVRPFAGDKEGLLAKAQIGVSAQHGERDQDYVGYDYAPIRTGNGYTLWSGGYRDSLGRQIHVIPSGAQNAIGGELRLPIKMVELRAEAYYLANNTREAVEGFQLTNTERLGRVKGLGWYVQLSAWPLGDAFVTGDPGYSPRPAKVDLTKEPEKPRSGLEVAALLSGINASYDGATRLESEHDERTPGAEGGPGTDLDVLQIGVAANYWHTKNVRLTVNYSAYLTPGSGSDENLLRVPGNTLRRDDAHALHELG</sequence>
<dbReference type="EMBL" id="JELY01002655">
    <property type="protein sequence ID" value="KYF51939.1"/>
    <property type="molecule type" value="Genomic_DNA"/>
</dbReference>
<organism evidence="1 2">
    <name type="scientific">Sorangium cellulosum</name>
    <name type="common">Polyangium cellulosum</name>
    <dbReference type="NCBI Taxonomy" id="56"/>
    <lineage>
        <taxon>Bacteria</taxon>
        <taxon>Pseudomonadati</taxon>
        <taxon>Myxococcota</taxon>
        <taxon>Polyangia</taxon>
        <taxon>Polyangiales</taxon>
        <taxon>Polyangiaceae</taxon>
        <taxon>Sorangium</taxon>
    </lineage>
</organism>
<gene>
    <name evidence="1" type="ORF">BE08_00555</name>
</gene>
<dbReference type="Proteomes" id="UP000075420">
    <property type="component" value="Unassembled WGS sequence"/>
</dbReference>